<feature type="transmembrane region" description="Helical" evidence="3">
    <location>
        <begin position="114"/>
        <end position="134"/>
    </location>
</feature>
<proteinExistence type="inferred from homology"/>
<feature type="transmembrane region" description="Helical" evidence="3">
    <location>
        <begin position="86"/>
        <end position="102"/>
    </location>
</feature>
<evidence type="ECO:0000259" key="4">
    <source>
        <dbReference type="Pfam" id="PF00892"/>
    </source>
</evidence>
<feature type="domain" description="EamA" evidence="4">
    <location>
        <begin position="4"/>
        <end position="70"/>
    </location>
</feature>
<dbReference type="Pfam" id="PF00892">
    <property type="entry name" value="EamA"/>
    <property type="match status" value="2"/>
</dbReference>
<keyword evidence="6" id="KW-1185">Reference proteome</keyword>
<organism evidence="5 6">
    <name type="scientific">Cohnella abietis</name>
    <dbReference type="NCBI Taxonomy" id="2507935"/>
    <lineage>
        <taxon>Bacteria</taxon>
        <taxon>Bacillati</taxon>
        <taxon>Bacillota</taxon>
        <taxon>Bacilli</taxon>
        <taxon>Bacillales</taxon>
        <taxon>Paenibacillaceae</taxon>
        <taxon>Cohnella</taxon>
    </lineage>
</organism>
<dbReference type="SUPFAM" id="SSF103481">
    <property type="entry name" value="Multidrug resistance efflux transporter EmrE"/>
    <property type="match status" value="2"/>
</dbReference>
<feature type="domain" description="EamA" evidence="4">
    <location>
        <begin position="86"/>
        <end position="225"/>
    </location>
</feature>
<dbReference type="PANTHER" id="PTHR22911:SF137">
    <property type="entry name" value="SOLUTE CARRIER FAMILY 35 MEMBER G2-RELATED"/>
    <property type="match status" value="1"/>
</dbReference>
<dbReference type="PANTHER" id="PTHR22911">
    <property type="entry name" value="ACYL-MALONYL CONDENSING ENZYME-RELATED"/>
    <property type="match status" value="1"/>
</dbReference>
<dbReference type="AlphaFoldDB" id="A0A3T1DBT3"/>
<accession>A0A3T1DBT3</accession>
<keyword evidence="3" id="KW-0472">Membrane</keyword>
<gene>
    <name evidence="5" type="ORF">KCTCHS21_49690</name>
</gene>
<evidence type="ECO:0000256" key="3">
    <source>
        <dbReference type="SAM" id="Phobius"/>
    </source>
</evidence>
<feature type="transmembrane region" description="Helical" evidence="3">
    <location>
        <begin position="155"/>
        <end position="174"/>
    </location>
</feature>
<keyword evidence="3" id="KW-1133">Transmembrane helix</keyword>
<evidence type="ECO:0000313" key="5">
    <source>
        <dbReference type="EMBL" id="BBI35570.1"/>
    </source>
</evidence>
<evidence type="ECO:0000256" key="1">
    <source>
        <dbReference type="ARBA" id="ARBA00004127"/>
    </source>
</evidence>
<dbReference type="Proteomes" id="UP000289856">
    <property type="component" value="Chromosome"/>
</dbReference>
<comment type="similarity">
    <text evidence="2">Belongs to the EamA transporter family.</text>
</comment>
<feature type="transmembrane region" description="Helical" evidence="3">
    <location>
        <begin position="180"/>
        <end position="199"/>
    </location>
</feature>
<evidence type="ECO:0000313" key="6">
    <source>
        <dbReference type="Proteomes" id="UP000289856"/>
    </source>
</evidence>
<keyword evidence="3" id="KW-0812">Transmembrane</keyword>
<evidence type="ECO:0000256" key="2">
    <source>
        <dbReference type="ARBA" id="ARBA00007362"/>
    </source>
</evidence>
<dbReference type="InterPro" id="IPR037185">
    <property type="entry name" value="EmrE-like"/>
</dbReference>
<dbReference type="InterPro" id="IPR000620">
    <property type="entry name" value="EamA_dom"/>
</dbReference>
<sequence>MFGIALGFTSVMGNSAMYRGMAVGSPSVVAVMTSLSPLIVVAGGYSLLGESLKGPQWATLVLIIAGVVLVRIAARSDKKGLQSLKWGLLAMLAFGINDLLSKKAVTSGALSHQLLAVSFFTGTLLLLIQWRLQVRSNGRSLDSERRTLWSATQTIGYGLGAGTINAIGLFLLLAAFQTGLAALVSAISSAGVILVVLYSRLFLGERLSAPAAAGITLVFCGIILLRLLS</sequence>
<feature type="transmembrane region" description="Helical" evidence="3">
    <location>
        <begin position="54"/>
        <end position="74"/>
    </location>
</feature>
<reference evidence="5 6" key="1">
    <citation type="submission" date="2019-01" db="EMBL/GenBank/DDBJ databases">
        <title>Complete genome sequence of Cohnella hallensis HS21 isolated from Korean fir (Abies koreana) rhizospheric soil.</title>
        <authorList>
            <person name="Jiang L."/>
            <person name="Kang S.W."/>
            <person name="Kim S."/>
            <person name="Jung J."/>
            <person name="Kim C.Y."/>
            <person name="Kim D.H."/>
            <person name="Kim S.W."/>
            <person name="Lee J."/>
        </authorList>
    </citation>
    <scope>NUCLEOTIDE SEQUENCE [LARGE SCALE GENOMIC DNA]</scope>
    <source>
        <strain evidence="5 6">HS21</strain>
    </source>
</reference>
<name>A0A3T1DBT3_9BACL</name>
<protein>
    <recommendedName>
        <fullName evidence="4">EamA domain-containing protein</fullName>
    </recommendedName>
</protein>
<feature type="transmembrane region" description="Helical" evidence="3">
    <location>
        <begin position="211"/>
        <end position="228"/>
    </location>
</feature>
<dbReference type="EMBL" id="AP019400">
    <property type="protein sequence ID" value="BBI35570.1"/>
    <property type="molecule type" value="Genomic_DNA"/>
</dbReference>
<dbReference type="KEGG" id="cohn:KCTCHS21_49690"/>
<dbReference type="GO" id="GO:0016020">
    <property type="term" value="C:membrane"/>
    <property type="evidence" value="ECO:0007669"/>
    <property type="project" value="InterPro"/>
</dbReference>
<comment type="subcellular location">
    <subcellularLocation>
        <location evidence="1">Endomembrane system</location>
        <topology evidence="1">Multi-pass membrane protein</topology>
    </subcellularLocation>
</comment>
<dbReference type="Gene3D" id="1.10.3730.20">
    <property type="match status" value="2"/>
</dbReference>